<accession>A0ABZ2LKI0</accession>
<proteinExistence type="predicted"/>
<dbReference type="GO" id="GO:0008168">
    <property type="term" value="F:methyltransferase activity"/>
    <property type="evidence" value="ECO:0007669"/>
    <property type="project" value="UniProtKB-KW"/>
</dbReference>
<evidence type="ECO:0000313" key="1">
    <source>
        <dbReference type="EMBL" id="WXB11453.1"/>
    </source>
</evidence>
<organism evidence="1 2">
    <name type="scientific">Pendulispora albinea</name>
    <dbReference type="NCBI Taxonomy" id="2741071"/>
    <lineage>
        <taxon>Bacteria</taxon>
        <taxon>Pseudomonadati</taxon>
        <taxon>Myxococcota</taxon>
        <taxon>Myxococcia</taxon>
        <taxon>Myxococcales</taxon>
        <taxon>Sorangiineae</taxon>
        <taxon>Pendulisporaceae</taxon>
        <taxon>Pendulispora</taxon>
    </lineage>
</organism>
<gene>
    <name evidence="1" type="ORF">LZC94_26755</name>
</gene>
<dbReference type="RefSeq" id="WP_394821073.1">
    <property type="nucleotide sequence ID" value="NZ_CP089984.1"/>
</dbReference>
<keyword evidence="1" id="KW-0808">Transferase</keyword>
<keyword evidence="1" id="KW-0489">Methyltransferase</keyword>
<dbReference type="InterPro" id="IPR029063">
    <property type="entry name" value="SAM-dependent_MTases_sf"/>
</dbReference>
<dbReference type="Proteomes" id="UP001370348">
    <property type="component" value="Chromosome"/>
</dbReference>
<dbReference type="Gene3D" id="3.40.50.150">
    <property type="entry name" value="Vaccinia Virus protein VP39"/>
    <property type="match status" value="1"/>
</dbReference>
<keyword evidence="2" id="KW-1185">Reference proteome</keyword>
<dbReference type="EMBL" id="CP089984">
    <property type="protein sequence ID" value="WXB11453.1"/>
    <property type="molecule type" value="Genomic_DNA"/>
</dbReference>
<reference evidence="1 2" key="1">
    <citation type="submission" date="2021-12" db="EMBL/GenBank/DDBJ databases">
        <title>Discovery of the Pendulisporaceae a myxobacterial family with distinct sporulation behavior and unique specialized metabolism.</title>
        <authorList>
            <person name="Garcia R."/>
            <person name="Popoff A."/>
            <person name="Bader C.D."/>
            <person name="Loehr J."/>
            <person name="Walesch S."/>
            <person name="Walt C."/>
            <person name="Boldt J."/>
            <person name="Bunk B."/>
            <person name="Haeckl F.J.F.P.J."/>
            <person name="Gunesch A.P."/>
            <person name="Birkelbach J."/>
            <person name="Nuebel U."/>
            <person name="Pietschmann T."/>
            <person name="Bach T."/>
            <person name="Mueller R."/>
        </authorList>
    </citation>
    <scope>NUCLEOTIDE SEQUENCE [LARGE SCALE GENOMIC DNA]</scope>
    <source>
        <strain evidence="1 2">MSr11954</strain>
    </source>
</reference>
<dbReference type="Pfam" id="PF13489">
    <property type="entry name" value="Methyltransf_23"/>
    <property type="match status" value="1"/>
</dbReference>
<dbReference type="SUPFAM" id="SSF53335">
    <property type="entry name" value="S-adenosyl-L-methionine-dependent methyltransferases"/>
    <property type="match status" value="1"/>
</dbReference>
<protein>
    <submittedName>
        <fullName evidence="1">Class I SAM-dependent methyltransferase</fullName>
    </submittedName>
</protein>
<dbReference type="GO" id="GO:0032259">
    <property type="term" value="P:methylation"/>
    <property type="evidence" value="ECO:0007669"/>
    <property type="project" value="UniProtKB-KW"/>
</dbReference>
<sequence length="257" mass="29733">MVDSAHRTRTAFTSTQYEHPYPDAIENHYWHQARHRILDRTLEGLLEHQPASAILDIGCGRGITVAHLRERGFEAFGCDLGTPKPIHDGVASFLHLGADVFSLELAARDRIKIILLLDVLEHLHDPTSFLERCYERFSQSEYIVATVPARMQIWSNFDEYYGHFTRYDHRSFRGLVPPALFELTHCRYFFHGLYPFARMMSLMGLERSIDVAAPDERTRWIHRAVGRYFDWEAKWSPAVLPGTSLLAVLRAHPRHGH</sequence>
<evidence type="ECO:0000313" key="2">
    <source>
        <dbReference type="Proteomes" id="UP001370348"/>
    </source>
</evidence>
<name>A0ABZ2LKI0_9BACT</name>